<protein>
    <submittedName>
        <fullName evidence="1">Uncharacterized protein</fullName>
    </submittedName>
</protein>
<evidence type="ECO:0000313" key="1">
    <source>
        <dbReference type="EMBL" id="CAK5118165.1"/>
    </source>
</evidence>
<accession>A0ACB1B4J3</accession>
<reference evidence="1" key="1">
    <citation type="submission" date="2023-11" db="EMBL/GenBank/DDBJ databases">
        <authorList>
            <person name="Poullet M."/>
        </authorList>
    </citation>
    <scope>NUCLEOTIDE SEQUENCE</scope>
    <source>
        <strain evidence="1">E1834</strain>
    </source>
</reference>
<dbReference type="Proteomes" id="UP001497535">
    <property type="component" value="Unassembled WGS sequence"/>
</dbReference>
<gene>
    <name evidence="1" type="ORF">MENTE1834_LOCUS46209</name>
</gene>
<dbReference type="EMBL" id="CAVMJV010000162">
    <property type="protein sequence ID" value="CAK5118165.1"/>
    <property type="molecule type" value="Genomic_DNA"/>
</dbReference>
<evidence type="ECO:0000313" key="2">
    <source>
        <dbReference type="Proteomes" id="UP001497535"/>
    </source>
</evidence>
<keyword evidence="2" id="KW-1185">Reference proteome</keyword>
<proteinExistence type="predicted"/>
<sequence length="694" mass="77610">MLMALHLHNNNLKNLPQLSFMNLPVLSLLNLAANQIRSIHRQAFLNVPQLRFLYLSANQLSEVTNTAIKIKKIKHFKVQPFQFSSFERLEMLDLSNNKIEDLPNDTFAGLPILKQLYLGENLIDHLQPEAFSSNSSIAVLILEQNRISELQKDVFRNLRQLQQLSLKANKIRSIDAYTFRGNPSLAMLDLSHNEIIDLAPGTFLNQLNLLLVDLSNNKILRTPYGAFGRRVATVLLKENPLVCVEKIHMLQQGNGLFIPNSNDAICGEHKDHDVSNTTTIPSSEFEAKNSGLIADQESSITPNLSEETEDEVEDDNEPLTSPSSFVQQLEENQQISKNKQQNISIITPGRIKPIRIIPNAQHVTAIQSNKALTSPNKENKPIALTESIIEDTEYTTSIEPSSISSSSSRQDLTENTKVQTTTAEVGINPRVIYSHPVPFLKPAPKMHTATHVEKDQNGNPILLPTLPPSIVVAENSWHLNQHMPLEEDKNGQKLDREGDNKITTTSYTDHSTQNYSTVENNEKIEEFPLLLSKTPVISEENSLQRVEAELPEKRSNNRRMFPTIIIVICIGAVAVVMCSVFVGLCVARRRKLRQLHSDTGISLGTAGLVGMQSSSLSSHSPISNSFMNTASTTRAAQMGGFCYISGPNQQRQYETLKREGIQQNFGGTLNRLSTTQEDIYGWLYTPCGYNAYRK</sequence>
<organism evidence="1 2">
    <name type="scientific">Meloidogyne enterolobii</name>
    <name type="common">Root-knot nematode worm</name>
    <name type="synonym">Meloidogyne mayaguensis</name>
    <dbReference type="NCBI Taxonomy" id="390850"/>
    <lineage>
        <taxon>Eukaryota</taxon>
        <taxon>Metazoa</taxon>
        <taxon>Ecdysozoa</taxon>
        <taxon>Nematoda</taxon>
        <taxon>Chromadorea</taxon>
        <taxon>Rhabditida</taxon>
        <taxon>Tylenchina</taxon>
        <taxon>Tylenchomorpha</taxon>
        <taxon>Tylenchoidea</taxon>
        <taxon>Meloidogynidae</taxon>
        <taxon>Meloidogyninae</taxon>
        <taxon>Meloidogyne</taxon>
    </lineage>
</organism>
<name>A0ACB1B4J3_MELEN</name>
<comment type="caution">
    <text evidence="1">The sequence shown here is derived from an EMBL/GenBank/DDBJ whole genome shotgun (WGS) entry which is preliminary data.</text>
</comment>